<proteinExistence type="predicted"/>
<feature type="transmembrane region" description="Helical" evidence="1">
    <location>
        <begin position="88"/>
        <end position="114"/>
    </location>
</feature>
<dbReference type="Proteomes" id="UP000256373">
    <property type="component" value="Unassembled WGS sequence"/>
</dbReference>
<name>A0A3D8YER5_9BACT</name>
<feature type="transmembrane region" description="Helical" evidence="1">
    <location>
        <begin position="228"/>
        <end position="245"/>
    </location>
</feature>
<dbReference type="EMBL" id="QNUL01000003">
    <property type="protein sequence ID" value="REA63083.1"/>
    <property type="molecule type" value="Genomic_DNA"/>
</dbReference>
<feature type="transmembrane region" description="Helical" evidence="1">
    <location>
        <begin position="46"/>
        <end position="67"/>
    </location>
</feature>
<sequence length="255" mass="28192">MKKMIKYIVADILQSRIMIAYTIILLVISFSVFAIEDNPAKGILSLLNIILFIVPLVSIIFSTIYIYNSSEFIELLVSQPLQRNAIWLSMFAGLSLSLSLAFLLGSGIVILVYAWSATGFIMLASGILLSNVFVAVSLLASVRIRDKARGIGAAIMLWLYFAMLFDTLVLFLLLQFSDYPIENSVVALTALNPIDLSRVLILLRIDVSAMMGYTGAIFRDFFGSTSGMLIALAMMLTWIGLPAYISTARFRSKDL</sequence>
<feature type="transmembrane region" description="Helical" evidence="1">
    <location>
        <begin position="12"/>
        <end position="34"/>
    </location>
</feature>
<gene>
    <name evidence="2" type="ORF">DSL64_05550</name>
</gene>
<evidence type="ECO:0000256" key="1">
    <source>
        <dbReference type="SAM" id="Phobius"/>
    </source>
</evidence>
<dbReference type="OrthoDB" id="1068411at2"/>
<evidence type="ECO:0000313" key="3">
    <source>
        <dbReference type="Proteomes" id="UP000256373"/>
    </source>
</evidence>
<keyword evidence="1" id="KW-1133">Transmembrane helix</keyword>
<keyword evidence="1" id="KW-0472">Membrane</keyword>
<organism evidence="2 3">
    <name type="scientific">Dyadobacter luteus</name>
    <dbReference type="NCBI Taxonomy" id="2259619"/>
    <lineage>
        <taxon>Bacteria</taxon>
        <taxon>Pseudomonadati</taxon>
        <taxon>Bacteroidota</taxon>
        <taxon>Cytophagia</taxon>
        <taxon>Cytophagales</taxon>
        <taxon>Spirosomataceae</taxon>
        <taxon>Dyadobacter</taxon>
    </lineage>
</organism>
<protein>
    <submittedName>
        <fullName evidence="2">ABC transporter permease</fullName>
    </submittedName>
</protein>
<feature type="transmembrane region" description="Helical" evidence="1">
    <location>
        <begin position="120"/>
        <end position="142"/>
    </location>
</feature>
<comment type="caution">
    <text evidence="2">The sequence shown here is derived from an EMBL/GenBank/DDBJ whole genome shotgun (WGS) entry which is preliminary data.</text>
</comment>
<keyword evidence="3" id="KW-1185">Reference proteome</keyword>
<evidence type="ECO:0000313" key="2">
    <source>
        <dbReference type="EMBL" id="REA63083.1"/>
    </source>
</evidence>
<dbReference type="AlphaFoldDB" id="A0A3D8YER5"/>
<reference evidence="2 3" key="1">
    <citation type="submission" date="2018-07" db="EMBL/GenBank/DDBJ databases">
        <title>Dyadobacter roseus sp. nov., isolated from rose rhizosphere soil.</title>
        <authorList>
            <person name="Chen L."/>
        </authorList>
    </citation>
    <scope>NUCLEOTIDE SEQUENCE [LARGE SCALE GENOMIC DNA]</scope>
    <source>
        <strain evidence="2 3">RS19</strain>
    </source>
</reference>
<dbReference type="RefSeq" id="WP_115829672.1">
    <property type="nucleotide sequence ID" value="NZ_QNUL01000003.1"/>
</dbReference>
<accession>A0A3D8YER5</accession>
<feature type="transmembrane region" description="Helical" evidence="1">
    <location>
        <begin position="154"/>
        <end position="176"/>
    </location>
</feature>
<keyword evidence="1" id="KW-0812">Transmembrane</keyword>